<organism evidence="1 2">
    <name type="scientific">Paratrimastix pyriformis</name>
    <dbReference type="NCBI Taxonomy" id="342808"/>
    <lineage>
        <taxon>Eukaryota</taxon>
        <taxon>Metamonada</taxon>
        <taxon>Preaxostyla</taxon>
        <taxon>Paratrimastigidae</taxon>
        <taxon>Paratrimastix</taxon>
    </lineage>
</organism>
<evidence type="ECO:0000313" key="2">
    <source>
        <dbReference type="Proteomes" id="UP001141327"/>
    </source>
</evidence>
<comment type="caution">
    <text evidence="1">The sequence shown here is derived from an EMBL/GenBank/DDBJ whole genome shotgun (WGS) entry which is preliminary data.</text>
</comment>
<keyword evidence="2" id="KW-1185">Reference proteome</keyword>
<dbReference type="Proteomes" id="UP001141327">
    <property type="component" value="Unassembled WGS sequence"/>
</dbReference>
<protein>
    <submittedName>
        <fullName evidence="1">Uncharacterized protein</fullName>
    </submittedName>
</protein>
<dbReference type="EMBL" id="JAPMOS010000415">
    <property type="protein sequence ID" value="KAJ4452681.1"/>
    <property type="molecule type" value="Genomic_DNA"/>
</dbReference>
<proteinExistence type="predicted"/>
<sequence length="119" mass="13234">MVRPERPIPRSDLYYALAPEDLRWAVPSSMSHTPCTRLSRLDPNYRGGDLPIHTRTLGFQGQTTQMSPHCNKDQSDGLTLQSSKNLRGIGSQTRHASSFFQALLNTAPRSHEAASVRTS</sequence>
<reference evidence="1" key="1">
    <citation type="journal article" date="2022" name="bioRxiv">
        <title>Genomics of Preaxostyla Flagellates Illuminates Evolutionary Transitions and the Path Towards Mitochondrial Loss.</title>
        <authorList>
            <person name="Novak L.V.F."/>
            <person name="Treitli S.C."/>
            <person name="Pyrih J."/>
            <person name="Halakuc P."/>
            <person name="Pipaliya S.V."/>
            <person name="Vacek V."/>
            <person name="Brzon O."/>
            <person name="Soukal P."/>
            <person name="Eme L."/>
            <person name="Dacks J.B."/>
            <person name="Karnkowska A."/>
            <person name="Elias M."/>
            <person name="Hampl V."/>
        </authorList>
    </citation>
    <scope>NUCLEOTIDE SEQUENCE</scope>
    <source>
        <strain evidence="1">RCP-MX</strain>
    </source>
</reference>
<gene>
    <name evidence="1" type="ORF">PAPYR_13084</name>
</gene>
<evidence type="ECO:0000313" key="1">
    <source>
        <dbReference type="EMBL" id="KAJ4452681.1"/>
    </source>
</evidence>
<accession>A0ABQ8U0T8</accession>
<name>A0ABQ8U0T8_9EUKA</name>